<sequence length="658" mass="75410">MNHTTLQRHPKCSAFYASHLRRDSEALRPTEAWATSVTYLANVTVEVTTKALTRDASTFAITVHDTKSSSTWRHLRSYTECRAFQSRILEMLSRGHLCFAECPWLYAYVQRALPGEHRYRHLFLVAGQSSKPRVVENQRQALARLFTTLQRVLLNPLNQKCTVLMQQVALEVITFITNQIDVNGRKPLSSPLCDRQLAKTFSEAYMFDTTTVYKKMDERFQQTSTTTTASLEDLDKDYYVEENDSMYDVNNVVAGQRVCCAMCALQNERSDEQVFAYWRAKTMSSHHTKIRAKSVARWASIVGKRPLQMRSQTQQNVVWESPAFSQRVTSPLEIVAAQIDQYLNTPVTMEHDGTPKDPFPGSACTPRTLKEKIEYSTQESIASSSTASSVCEFNFEMLDNCRLSSAVPSPMEDADAASAIKMSRCSGVKNIRRMPFRSLLILNQIRNKFRTKHCTGSSNVDDGRNTMLRKGVQCYGARRWNCIASLFPNRSKHSCLIRWNELQNRWTVSSRQLWTVEEDKSLLNSVKLFGARQWAIAASFLSGRTPKQCRGRWHNHLDPSIKRGVRSAYEDELLVTVQRKFGNSWTPIASLLPGRTDNVIKNRWHSARLRRYKYKKDDRMTQQKKSVCERFLVSLAEDSPVMKNNPTLPLVKDDVLQE</sequence>
<name>A0AAU9KG96_9STRA</name>
<feature type="domain" description="HTH myb-type" evidence="4">
    <location>
        <begin position="468"/>
        <end position="507"/>
    </location>
</feature>
<reference evidence="5" key="1">
    <citation type="submission" date="2021-11" db="EMBL/GenBank/DDBJ databases">
        <authorList>
            <person name="Islam A."/>
            <person name="Islam S."/>
            <person name="Flora M.S."/>
            <person name="Rahman M."/>
            <person name="Ziaur R.M."/>
            <person name="Epstein J.H."/>
            <person name="Hassan M."/>
            <person name="Klassen M."/>
            <person name="Woodard K."/>
            <person name="Webb A."/>
            <person name="Webby R.J."/>
            <person name="El Zowalaty M.E."/>
        </authorList>
    </citation>
    <scope>NUCLEOTIDE SEQUENCE</scope>
    <source>
        <strain evidence="5">Pbs3</strain>
    </source>
</reference>
<dbReference type="CDD" id="cd00167">
    <property type="entry name" value="SANT"/>
    <property type="match status" value="3"/>
</dbReference>
<dbReference type="InterPro" id="IPR050560">
    <property type="entry name" value="MYB_TF"/>
</dbReference>
<feature type="domain" description="HTH myb-type" evidence="4">
    <location>
        <begin position="570"/>
        <end position="612"/>
    </location>
</feature>
<evidence type="ECO:0000259" key="4">
    <source>
        <dbReference type="PROSITE" id="PS51294"/>
    </source>
</evidence>
<feature type="domain" description="HTH myb-type" evidence="4">
    <location>
        <begin position="511"/>
        <end position="561"/>
    </location>
</feature>
<feature type="domain" description="Myb-like" evidence="3">
    <location>
        <begin position="467"/>
        <end position="503"/>
    </location>
</feature>
<dbReference type="PANTHER" id="PTHR45614:SF241">
    <property type="entry name" value="MYB-LIKE DNA-BINDING PROTEIN"/>
    <property type="match status" value="1"/>
</dbReference>
<evidence type="ECO:0000313" key="5">
    <source>
        <dbReference type="EMBL" id="CAH0473271.1"/>
    </source>
</evidence>
<dbReference type="Gene3D" id="1.10.10.60">
    <property type="entry name" value="Homeodomain-like"/>
    <property type="match status" value="3"/>
</dbReference>
<evidence type="ECO:0000313" key="6">
    <source>
        <dbReference type="Proteomes" id="UP001160483"/>
    </source>
</evidence>
<dbReference type="GO" id="GO:0005634">
    <property type="term" value="C:nucleus"/>
    <property type="evidence" value="ECO:0007669"/>
    <property type="project" value="TreeGrafter"/>
</dbReference>
<organism evidence="5 6">
    <name type="scientific">Peronospora belbahrii</name>
    <dbReference type="NCBI Taxonomy" id="622444"/>
    <lineage>
        <taxon>Eukaryota</taxon>
        <taxon>Sar</taxon>
        <taxon>Stramenopiles</taxon>
        <taxon>Oomycota</taxon>
        <taxon>Peronosporomycetes</taxon>
        <taxon>Peronosporales</taxon>
        <taxon>Peronosporaceae</taxon>
        <taxon>Peronospora</taxon>
    </lineage>
</organism>
<proteinExistence type="predicted"/>
<evidence type="ECO:0000256" key="2">
    <source>
        <dbReference type="ARBA" id="ARBA00023125"/>
    </source>
</evidence>
<dbReference type="PANTHER" id="PTHR45614">
    <property type="entry name" value="MYB PROTEIN-RELATED"/>
    <property type="match status" value="1"/>
</dbReference>
<dbReference type="EMBL" id="CAKKTJ010000020">
    <property type="protein sequence ID" value="CAH0473271.1"/>
    <property type="molecule type" value="Genomic_DNA"/>
</dbReference>
<dbReference type="FunFam" id="1.10.10.60:FF:000010">
    <property type="entry name" value="Transcriptional activator Myb isoform A"/>
    <property type="match status" value="1"/>
</dbReference>
<dbReference type="GO" id="GO:0000981">
    <property type="term" value="F:DNA-binding transcription factor activity, RNA polymerase II-specific"/>
    <property type="evidence" value="ECO:0007669"/>
    <property type="project" value="TreeGrafter"/>
</dbReference>
<keyword evidence="2" id="KW-0238">DNA-binding</keyword>
<dbReference type="AlphaFoldDB" id="A0AAU9KG96"/>
<dbReference type="InterPro" id="IPR017930">
    <property type="entry name" value="Myb_dom"/>
</dbReference>
<dbReference type="PROSITE" id="PS50090">
    <property type="entry name" value="MYB_LIKE"/>
    <property type="match status" value="3"/>
</dbReference>
<evidence type="ECO:0000259" key="3">
    <source>
        <dbReference type="PROSITE" id="PS50090"/>
    </source>
</evidence>
<dbReference type="Pfam" id="PF13921">
    <property type="entry name" value="Myb_DNA-bind_6"/>
    <property type="match status" value="1"/>
</dbReference>
<dbReference type="InterPro" id="IPR009057">
    <property type="entry name" value="Homeodomain-like_sf"/>
</dbReference>
<keyword evidence="1" id="KW-0677">Repeat</keyword>
<protein>
    <submittedName>
        <fullName evidence="5">Uncharacterized protein</fullName>
    </submittedName>
</protein>
<feature type="domain" description="Myb-like" evidence="3">
    <location>
        <begin position="558"/>
        <end position="608"/>
    </location>
</feature>
<dbReference type="SMART" id="SM00717">
    <property type="entry name" value="SANT"/>
    <property type="match status" value="3"/>
</dbReference>
<dbReference type="Pfam" id="PF00249">
    <property type="entry name" value="Myb_DNA-binding"/>
    <property type="match status" value="2"/>
</dbReference>
<dbReference type="SUPFAM" id="SSF46689">
    <property type="entry name" value="Homeodomain-like"/>
    <property type="match status" value="2"/>
</dbReference>
<evidence type="ECO:0000256" key="1">
    <source>
        <dbReference type="ARBA" id="ARBA00022737"/>
    </source>
</evidence>
<comment type="caution">
    <text evidence="5">The sequence shown here is derived from an EMBL/GenBank/DDBJ whole genome shotgun (WGS) entry which is preliminary data.</text>
</comment>
<dbReference type="PROSITE" id="PS51294">
    <property type="entry name" value="HTH_MYB"/>
    <property type="match status" value="3"/>
</dbReference>
<dbReference type="Proteomes" id="UP001160483">
    <property type="component" value="Unassembled WGS sequence"/>
</dbReference>
<feature type="domain" description="Myb-like" evidence="3">
    <location>
        <begin position="511"/>
        <end position="557"/>
    </location>
</feature>
<gene>
    <name evidence="5" type="ORF">PBS003_LOCUS177</name>
</gene>
<dbReference type="GO" id="GO:0000978">
    <property type="term" value="F:RNA polymerase II cis-regulatory region sequence-specific DNA binding"/>
    <property type="evidence" value="ECO:0007669"/>
    <property type="project" value="TreeGrafter"/>
</dbReference>
<dbReference type="InterPro" id="IPR001005">
    <property type="entry name" value="SANT/Myb"/>
</dbReference>
<accession>A0AAU9KG96</accession>